<keyword evidence="5 6" id="KW-0472">Membrane</keyword>
<feature type="transmembrane region" description="Helical" evidence="6">
    <location>
        <begin position="79"/>
        <end position="100"/>
    </location>
</feature>
<feature type="transmembrane region" description="Helical" evidence="6">
    <location>
        <begin position="248"/>
        <end position="269"/>
    </location>
</feature>
<feature type="transmembrane region" description="Helical" evidence="6">
    <location>
        <begin position="39"/>
        <end position="59"/>
    </location>
</feature>
<evidence type="ECO:0000256" key="6">
    <source>
        <dbReference type="SAM" id="Phobius"/>
    </source>
</evidence>
<evidence type="ECO:0000256" key="1">
    <source>
        <dbReference type="ARBA" id="ARBA00004651"/>
    </source>
</evidence>
<sequence length="410" mass="48298">MISKSILNIIFRGLTLISKFAFVFFLGKYSIDEYDLGEFGIITTSISLIIYLIGFDYYVYNTREIIKSKNVISNVRNQFYFHLLLYVLLLPIALAVIFGFDFVGFKYFWIFLLLIFSEHLGQELFRLFTTLEKSAIANMLFFIKSGLWVWVALFDYFILKNEIDLTRYIIMWAIFSWGSMLLSVIYLKRTIAIKAFKFYKPNYSLIIMGAKNSGIFFISSMSFLIIQFSDRYMIDFYHGKKMVGVYSMYSQFINAIDVFVFSAIIMVMYPRLIKLFSVKEEYKKLYKKFITYVLCAAALLILMSWLIAPFIFEFLEKPSFLEYLETYNLLLLGVFFLLWSYVYHYDLYIKKKDVLLLKISLIAMVTNVTLNLFLIPDKGIFGASIATMISFFVMFILKLAYSKRKIYDSI</sequence>
<feature type="transmembrane region" description="Helical" evidence="6">
    <location>
        <begin position="165"/>
        <end position="187"/>
    </location>
</feature>
<feature type="transmembrane region" description="Helical" evidence="6">
    <location>
        <begin position="9"/>
        <end position="27"/>
    </location>
</feature>
<dbReference type="Proteomes" id="UP001257277">
    <property type="component" value="Unassembled WGS sequence"/>
</dbReference>
<evidence type="ECO:0000313" key="8">
    <source>
        <dbReference type="Proteomes" id="UP001257277"/>
    </source>
</evidence>
<feature type="transmembrane region" description="Helical" evidence="6">
    <location>
        <begin position="289"/>
        <end position="312"/>
    </location>
</feature>
<dbReference type="PANTHER" id="PTHR30250:SF11">
    <property type="entry name" value="O-ANTIGEN TRANSPORTER-RELATED"/>
    <property type="match status" value="1"/>
</dbReference>
<evidence type="ECO:0000256" key="2">
    <source>
        <dbReference type="ARBA" id="ARBA00022475"/>
    </source>
</evidence>
<evidence type="ECO:0000256" key="4">
    <source>
        <dbReference type="ARBA" id="ARBA00022989"/>
    </source>
</evidence>
<keyword evidence="8" id="KW-1185">Reference proteome</keyword>
<reference evidence="7 8" key="1">
    <citation type="submission" date="2023-09" db="EMBL/GenBank/DDBJ databases">
        <title>Novel taxa isolated from Blanes Bay.</title>
        <authorList>
            <person name="Rey-Velasco X."/>
            <person name="Lucena T."/>
        </authorList>
    </citation>
    <scope>NUCLEOTIDE SEQUENCE [LARGE SCALE GENOMIC DNA]</scope>
    <source>
        <strain evidence="7 8">S356</strain>
    </source>
</reference>
<gene>
    <name evidence="7" type="ORF">RQM59_01940</name>
</gene>
<keyword evidence="2" id="KW-1003">Cell membrane</keyword>
<evidence type="ECO:0000313" key="7">
    <source>
        <dbReference type="EMBL" id="MDT7831119.1"/>
    </source>
</evidence>
<comment type="subcellular location">
    <subcellularLocation>
        <location evidence="1">Cell membrane</location>
        <topology evidence="1">Multi-pass membrane protein</topology>
    </subcellularLocation>
</comment>
<feature type="transmembrane region" description="Helical" evidence="6">
    <location>
        <begin position="355"/>
        <end position="374"/>
    </location>
</feature>
<protein>
    <submittedName>
        <fullName evidence="7">Polysaccharide biosynthesis C-terminal domain-containing protein</fullName>
    </submittedName>
</protein>
<feature type="transmembrane region" description="Helical" evidence="6">
    <location>
        <begin position="208"/>
        <end position="228"/>
    </location>
</feature>
<feature type="transmembrane region" description="Helical" evidence="6">
    <location>
        <begin position="324"/>
        <end position="343"/>
    </location>
</feature>
<accession>A0ABU3LBL6</accession>
<evidence type="ECO:0000256" key="3">
    <source>
        <dbReference type="ARBA" id="ARBA00022692"/>
    </source>
</evidence>
<feature type="transmembrane region" description="Helical" evidence="6">
    <location>
        <begin position="137"/>
        <end position="159"/>
    </location>
</feature>
<proteinExistence type="predicted"/>
<name>A0ABU3LBL6_9FLAO</name>
<keyword evidence="4 6" id="KW-1133">Transmembrane helix</keyword>
<organism evidence="7 8">
    <name type="scientific">Asprobacillus argus</name>
    <dbReference type="NCBI Taxonomy" id="3076534"/>
    <lineage>
        <taxon>Bacteria</taxon>
        <taxon>Pseudomonadati</taxon>
        <taxon>Bacteroidota</taxon>
        <taxon>Flavobacteriia</taxon>
        <taxon>Flavobacteriales</taxon>
        <taxon>Flavobacteriaceae</taxon>
        <taxon>Asprobacillus</taxon>
    </lineage>
</organism>
<dbReference type="InterPro" id="IPR050833">
    <property type="entry name" value="Poly_Biosynth_Transport"/>
</dbReference>
<dbReference type="RefSeq" id="WP_349240371.1">
    <property type="nucleotide sequence ID" value="NZ_JAVTTO010000001.1"/>
</dbReference>
<evidence type="ECO:0000256" key="5">
    <source>
        <dbReference type="ARBA" id="ARBA00023136"/>
    </source>
</evidence>
<feature type="transmembrane region" description="Helical" evidence="6">
    <location>
        <begin position="380"/>
        <end position="401"/>
    </location>
</feature>
<keyword evidence="3 6" id="KW-0812">Transmembrane</keyword>
<dbReference type="EMBL" id="JAVTTO010000001">
    <property type="protein sequence ID" value="MDT7831119.1"/>
    <property type="molecule type" value="Genomic_DNA"/>
</dbReference>
<comment type="caution">
    <text evidence="7">The sequence shown here is derived from an EMBL/GenBank/DDBJ whole genome shotgun (WGS) entry which is preliminary data.</text>
</comment>
<feature type="transmembrane region" description="Helical" evidence="6">
    <location>
        <begin position="106"/>
        <end position="125"/>
    </location>
</feature>
<dbReference type="PANTHER" id="PTHR30250">
    <property type="entry name" value="PST FAMILY PREDICTED COLANIC ACID TRANSPORTER"/>
    <property type="match status" value="1"/>
</dbReference>